<evidence type="ECO:0000313" key="2">
    <source>
        <dbReference type="EMBL" id="OON78767.1"/>
    </source>
</evidence>
<keyword evidence="1" id="KW-0812">Transmembrane</keyword>
<organism evidence="2 3">
    <name type="scientific">Streptomyces tsukubensis</name>
    <dbReference type="NCBI Taxonomy" id="83656"/>
    <lineage>
        <taxon>Bacteria</taxon>
        <taxon>Bacillati</taxon>
        <taxon>Actinomycetota</taxon>
        <taxon>Actinomycetes</taxon>
        <taxon>Kitasatosporales</taxon>
        <taxon>Streptomycetaceae</taxon>
        <taxon>Streptomyces</taxon>
    </lineage>
</organism>
<dbReference type="EMBL" id="MVFC01000011">
    <property type="protein sequence ID" value="OON78767.1"/>
    <property type="molecule type" value="Genomic_DNA"/>
</dbReference>
<gene>
    <name evidence="2" type="ORF">B1H18_15405</name>
</gene>
<keyword evidence="1" id="KW-1133">Transmembrane helix</keyword>
<name>A0A1V4A8N2_9ACTN</name>
<protein>
    <submittedName>
        <fullName evidence="2">Uncharacterized protein</fullName>
    </submittedName>
</protein>
<accession>A0A1V4A8N2</accession>
<evidence type="ECO:0000313" key="3">
    <source>
        <dbReference type="Proteomes" id="UP000190539"/>
    </source>
</evidence>
<feature type="transmembrane region" description="Helical" evidence="1">
    <location>
        <begin position="103"/>
        <end position="124"/>
    </location>
</feature>
<dbReference type="Pfam" id="PF20401">
    <property type="entry name" value="Rhomboid_2"/>
    <property type="match status" value="1"/>
</dbReference>
<proteinExistence type="predicted"/>
<dbReference type="InterPro" id="IPR046862">
    <property type="entry name" value="Rhomboid_2"/>
</dbReference>
<reference evidence="2 3" key="1">
    <citation type="submission" date="2017-02" db="EMBL/GenBank/DDBJ databases">
        <title>Draft Genome Sequence of Streptomyces tsukubaensis F601, a Producer of the immunosuppressant tacrolimus FK506.</title>
        <authorList>
            <person name="Zong G."/>
            <person name="Zhong C."/>
            <person name="Fu J."/>
            <person name="Qin R."/>
            <person name="Cao G."/>
        </authorList>
    </citation>
    <scope>NUCLEOTIDE SEQUENCE [LARGE SCALE GENOMIC DNA]</scope>
    <source>
        <strain evidence="2 3">F601</strain>
    </source>
</reference>
<evidence type="ECO:0000256" key="1">
    <source>
        <dbReference type="SAM" id="Phobius"/>
    </source>
</evidence>
<dbReference type="AlphaFoldDB" id="A0A1V4A8N2"/>
<sequence>MEYRTGETAGRGVRAVVSWVRRAPGTYLWLTLLFGTTVALRHMTPGFETEFLRAHSTNVHELAVRPVAVLVSSTFWLDGGTWSGYAVLYTVLHAPAEHRLGTLRWLGVAAGAHVLATLFSQALLVRAVHYGYAPESSLDTVDVGVSYALAGVAGVATHLIARPWRYMYLAGLLAIYLPPLWTSPGFTDVGHVTSVGIGLACRPLTRGHGPAWDPLDPLRHAHTRRAGRGEDAGGNRPE</sequence>
<comment type="caution">
    <text evidence="2">The sequence shown here is derived from an EMBL/GenBank/DDBJ whole genome shotgun (WGS) entry which is preliminary data.</text>
</comment>
<feature type="transmembrane region" description="Helical" evidence="1">
    <location>
        <begin position="144"/>
        <end position="161"/>
    </location>
</feature>
<dbReference type="STRING" id="83656.B1H18_15405"/>
<dbReference type="Proteomes" id="UP000190539">
    <property type="component" value="Unassembled WGS sequence"/>
</dbReference>
<keyword evidence="1" id="KW-0472">Membrane</keyword>
<keyword evidence="3" id="KW-1185">Reference proteome</keyword>